<dbReference type="EMBL" id="JAVRBK010000008">
    <property type="protein sequence ID" value="KAK5639943.1"/>
    <property type="molecule type" value="Genomic_DNA"/>
</dbReference>
<organism evidence="4 5">
    <name type="scientific">Pyrocoelia pectoralis</name>
    <dbReference type="NCBI Taxonomy" id="417401"/>
    <lineage>
        <taxon>Eukaryota</taxon>
        <taxon>Metazoa</taxon>
        <taxon>Ecdysozoa</taxon>
        <taxon>Arthropoda</taxon>
        <taxon>Hexapoda</taxon>
        <taxon>Insecta</taxon>
        <taxon>Pterygota</taxon>
        <taxon>Neoptera</taxon>
        <taxon>Endopterygota</taxon>
        <taxon>Coleoptera</taxon>
        <taxon>Polyphaga</taxon>
        <taxon>Elateriformia</taxon>
        <taxon>Elateroidea</taxon>
        <taxon>Lampyridae</taxon>
        <taxon>Lampyrinae</taxon>
        <taxon>Pyrocoelia</taxon>
    </lineage>
</organism>
<dbReference type="AlphaFoldDB" id="A0AAN7V3X8"/>
<reference evidence="4 5" key="1">
    <citation type="journal article" date="2024" name="Insects">
        <title>An Improved Chromosome-Level Genome Assembly of the Firefly Pyrocoelia pectoralis.</title>
        <authorList>
            <person name="Fu X."/>
            <person name="Meyer-Rochow V.B."/>
            <person name="Ballantyne L."/>
            <person name="Zhu X."/>
        </authorList>
    </citation>
    <scope>NUCLEOTIDE SEQUENCE [LARGE SCALE GENOMIC DNA]</scope>
    <source>
        <tissue evidence="4">Whole body</tissue>
    </source>
</reference>
<evidence type="ECO:0000313" key="5">
    <source>
        <dbReference type="Proteomes" id="UP001329430"/>
    </source>
</evidence>
<dbReference type="InterPro" id="IPR013762">
    <property type="entry name" value="Integrase-like_cat_sf"/>
</dbReference>
<sequence length="299" mass="33739">MPEDAKETVFLAYIQEMSETYSPSSLWTKWSMLKSMVNILEKRDTTKFNEVEAFLKRMSKDYKPKKSALLSPKDVIRFLKDAPNEIHLLHKVVLIMGYFGGCRSQELVNMKIADIDDRDSVIIVNVPESKTRTSKKFAVVDEKEFSTLPLLRRYMSLRPKGIERFFLSFRQNKCTSQPIGKNMFGKIPGKIAMYLGLPNPSSYTGHCLRHTSATALVNGGASMTKLKRHGGWRSSTAAEGYLEDSIELRNKTARMLSTLPSEDAGTSTVVNRRTNEEIVSSGGSHFQGIFQNCTFIISN</sequence>
<dbReference type="CDD" id="cd00397">
    <property type="entry name" value="DNA_BRE_C"/>
    <property type="match status" value="1"/>
</dbReference>
<dbReference type="GO" id="GO:0015074">
    <property type="term" value="P:DNA integration"/>
    <property type="evidence" value="ECO:0007669"/>
    <property type="project" value="InterPro"/>
</dbReference>
<proteinExistence type="predicted"/>
<keyword evidence="5" id="KW-1185">Reference proteome</keyword>
<name>A0AAN7V3X8_9COLE</name>
<dbReference type="PANTHER" id="PTHR30349:SF41">
    <property type="entry name" value="INTEGRASE_RECOMBINASE PROTEIN MJ0367-RELATED"/>
    <property type="match status" value="1"/>
</dbReference>
<dbReference type="GO" id="GO:0006310">
    <property type="term" value="P:DNA recombination"/>
    <property type="evidence" value="ECO:0007669"/>
    <property type="project" value="UniProtKB-KW"/>
</dbReference>
<dbReference type="Pfam" id="PF00589">
    <property type="entry name" value="Phage_integrase"/>
    <property type="match status" value="1"/>
</dbReference>
<dbReference type="GO" id="GO:0003677">
    <property type="term" value="F:DNA binding"/>
    <property type="evidence" value="ECO:0007669"/>
    <property type="project" value="UniProtKB-KW"/>
</dbReference>
<dbReference type="PROSITE" id="PS51898">
    <property type="entry name" value="TYR_RECOMBINASE"/>
    <property type="match status" value="1"/>
</dbReference>
<comment type="caution">
    <text evidence="4">The sequence shown here is derived from an EMBL/GenBank/DDBJ whole genome shotgun (WGS) entry which is preliminary data.</text>
</comment>
<evidence type="ECO:0000259" key="3">
    <source>
        <dbReference type="PROSITE" id="PS51898"/>
    </source>
</evidence>
<dbReference type="PANTHER" id="PTHR30349">
    <property type="entry name" value="PHAGE INTEGRASE-RELATED"/>
    <property type="match status" value="1"/>
</dbReference>
<evidence type="ECO:0000256" key="1">
    <source>
        <dbReference type="ARBA" id="ARBA00023125"/>
    </source>
</evidence>
<dbReference type="Gene3D" id="1.10.443.10">
    <property type="entry name" value="Intergrase catalytic core"/>
    <property type="match status" value="1"/>
</dbReference>
<dbReference type="Proteomes" id="UP001329430">
    <property type="component" value="Chromosome 8"/>
</dbReference>
<evidence type="ECO:0000313" key="4">
    <source>
        <dbReference type="EMBL" id="KAK5639943.1"/>
    </source>
</evidence>
<feature type="domain" description="Tyr recombinase" evidence="3">
    <location>
        <begin position="65"/>
        <end position="255"/>
    </location>
</feature>
<protein>
    <recommendedName>
        <fullName evidence="3">Tyr recombinase domain-containing protein</fullName>
    </recommendedName>
</protein>
<dbReference type="InterPro" id="IPR002104">
    <property type="entry name" value="Integrase_catalytic"/>
</dbReference>
<gene>
    <name evidence="4" type="ORF">RI129_010754</name>
</gene>
<dbReference type="InterPro" id="IPR050090">
    <property type="entry name" value="Tyrosine_recombinase_XerCD"/>
</dbReference>
<dbReference type="SUPFAM" id="SSF56349">
    <property type="entry name" value="DNA breaking-rejoining enzymes"/>
    <property type="match status" value="1"/>
</dbReference>
<keyword evidence="1" id="KW-0238">DNA-binding</keyword>
<evidence type="ECO:0000256" key="2">
    <source>
        <dbReference type="ARBA" id="ARBA00023172"/>
    </source>
</evidence>
<keyword evidence="2" id="KW-0233">DNA recombination</keyword>
<dbReference type="InterPro" id="IPR011010">
    <property type="entry name" value="DNA_brk_join_enz"/>
</dbReference>
<accession>A0AAN7V3X8</accession>